<keyword evidence="2" id="KW-1185">Reference proteome</keyword>
<sequence length="181" mass="20454">MPFKTCLLVVFTSFILLGCSGLNKKGSASVPNQVTLLLNQRLLLQQGLADYNSQAFPILSSIRTCTLRDKSRPFCGFAYSDYQHQYIMVEVCSTRKGSADRPGEGLYFITPDKQVSYYPWYSPQFNKSACQSKKGTSTEEAKYILKLAGDRVDRLIYLFKTNNKEAFIQLSVSEKQLSIVQ</sequence>
<reference evidence="1 2" key="1">
    <citation type="submission" date="2021-04" db="EMBL/GenBank/DDBJ databases">
        <authorList>
            <person name="Pira H."/>
            <person name="Risdian C."/>
            <person name="Wink J."/>
        </authorList>
    </citation>
    <scope>NUCLEOTIDE SEQUENCE [LARGE SCALE GENOMIC DNA]</scope>
    <source>
        <strain evidence="1 2">WH53</strain>
    </source>
</reference>
<gene>
    <name evidence="1" type="ORF">KCG35_10085</name>
</gene>
<dbReference type="RefSeq" id="WP_215819568.1">
    <property type="nucleotide sequence ID" value="NZ_JAGSOY010000019.1"/>
</dbReference>
<proteinExistence type="predicted"/>
<dbReference type="PROSITE" id="PS51257">
    <property type="entry name" value="PROKAR_LIPOPROTEIN"/>
    <property type="match status" value="1"/>
</dbReference>
<evidence type="ECO:0000313" key="2">
    <source>
        <dbReference type="Proteomes" id="UP000690515"/>
    </source>
</evidence>
<dbReference type="EMBL" id="JAGSOY010000019">
    <property type="protein sequence ID" value="MBU2711407.1"/>
    <property type="molecule type" value="Genomic_DNA"/>
</dbReference>
<dbReference type="Proteomes" id="UP000690515">
    <property type="component" value="Unassembled WGS sequence"/>
</dbReference>
<evidence type="ECO:0000313" key="1">
    <source>
        <dbReference type="EMBL" id="MBU2711407.1"/>
    </source>
</evidence>
<comment type="caution">
    <text evidence="1">The sequence shown here is derived from an EMBL/GenBank/DDBJ whole genome shotgun (WGS) entry which is preliminary data.</text>
</comment>
<name>A0ABS5ZBH6_9GAMM</name>
<evidence type="ECO:0008006" key="3">
    <source>
        <dbReference type="Google" id="ProtNLM"/>
    </source>
</evidence>
<organism evidence="1 2">
    <name type="scientific">Zooshikella harenae</name>
    <dbReference type="NCBI Taxonomy" id="2827238"/>
    <lineage>
        <taxon>Bacteria</taxon>
        <taxon>Pseudomonadati</taxon>
        <taxon>Pseudomonadota</taxon>
        <taxon>Gammaproteobacteria</taxon>
        <taxon>Oceanospirillales</taxon>
        <taxon>Zooshikellaceae</taxon>
        <taxon>Zooshikella</taxon>
    </lineage>
</organism>
<accession>A0ABS5ZBH6</accession>
<protein>
    <recommendedName>
        <fullName evidence="3">Lipoprotein</fullName>
    </recommendedName>
</protein>